<dbReference type="Gene3D" id="1.10.8.430">
    <property type="entry name" value="Helical domain of apoptotic protease-activating factors"/>
    <property type="match status" value="1"/>
</dbReference>
<dbReference type="AlphaFoldDB" id="A0A392M2P3"/>
<evidence type="ECO:0000256" key="1">
    <source>
        <dbReference type="ARBA" id="ARBA00023027"/>
    </source>
</evidence>
<evidence type="ECO:0000313" key="4">
    <source>
        <dbReference type="Proteomes" id="UP000265520"/>
    </source>
</evidence>
<proteinExistence type="predicted"/>
<dbReference type="InterPro" id="IPR035897">
    <property type="entry name" value="Toll_tir_struct_dom_sf"/>
</dbReference>
<dbReference type="GO" id="GO:0007165">
    <property type="term" value="P:signal transduction"/>
    <property type="evidence" value="ECO:0007669"/>
    <property type="project" value="InterPro"/>
</dbReference>
<dbReference type="SUPFAM" id="SSF52200">
    <property type="entry name" value="Toll/Interleukin receptor TIR domain"/>
    <property type="match status" value="1"/>
</dbReference>
<dbReference type="EMBL" id="LXQA010002119">
    <property type="protein sequence ID" value="MCH81293.1"/>
    <property type="molecule type" value="Genomic_DNA"/>
</dbReference>
<accession>A0A392M2P3</accession>
<dbReference type="InterPro" id="IPR027417">
    <property type="entry name" value="P-loop_NTPase"/>
</dbReference>
<dbReference type="SUPFAM" id="SSF52540">
    <property type="entry name" value="P-loop containing nucleoside triphosphate hydrolases"/>
    <property type="match status" value="1"/>
</dbReference>
<dbReference type="Proteomes" id="UP000265520">
    <property type="component" value="Unassembled WGS sequence"/>
</dbReference>
<protein>
    <submittedName>
        <fullName evidence="3">TIR-NBS-LRR resistance protein</fullName>
    </submittedName>
</protein>
<dbReference type="Pfam" id="PF01582">
    <property type="entry name" value="TIR"/>
    <property type="match status" value="1"/>
</dbReference>
<sequence length="440" mass="50753">MSTNAPQINYDVFVSFRGDDIRRNFLGHLVDAFHREQINAFVDYKINKGDEILHALDEAIEGSSISLIIFSKNYASSRWCLDELVKIIECKESYGQIIIPVFYEVDPRDVRHQEKSYQTSFAELEEKNYNLSTLEKWRRALNKSAAVAGIELSKYRDDAKLLKEIINVVLKNMSKHPVNSQVLVGIDRPIAHLKSLLKKESEKVRVIGIWGEDVKINTPKSLSDDIVRRVGQMKVLIVLDDVKNTNQLEMLFGTLDWFRPDSRIILTSRDKQVLIANEVDDEDIYEAGVLSSDEALELFNLKAFRQNNQLKMEEYYELSNSFVDYAGGIPLVLEILGCLLRGKEKEFWESQLDKLKREPIKEVYDVMRLSYDDLDRLEQNIFLDIACFFNGLNLKVDYMKLLLKDRENDNSVAVGLFAKNLGKTQEAAVDYGILMTFVMY</sequence>
<keyword evidence="4" id="KW-1185">Reference proteome</keyword>
<dbReference type="SMART" id="SM00255">
    <property type="entry name" value="TIR"/>
    <property type="match status" value="1"/>
</dbReference>
<dbReference type="GO" id="GO:0043531">
    <property type="term" value="F:ADP binding"/>
    <property type="evidence" value="ECO:0007669"/>
    <property type="project" value="InterPro"/>
</dbReference>
<evidence type="ECO:0000259" key="2">
    <source>
        <dbReference type="PROSITE" id="PS50104"/>
    </source>
</evidence>
<name>A0A392M2P3_9FABA</name>
<dbReference type="InterPro" id="IPR002182">
    <property type="entry name" value="NB-ARC"/>
</dbReference>
<dbReference type="Pfam" id="PF00931">
    <property type="entry name" value="NB-ARC"/>
    <property type="match status" value="1"/>
</dbReference>
<dbReference type="Gene3D" id="3.40.50.300">
    <property type="entry name" value="P-loop containing nucleotide triphosphate hydrolases"/>
    <property type="match status" value="1"/>
</dbReference>
<dbReference type="InterPro" id="IPR042197">
    <property type="entry name" value="Apaf_helical"/>
</dbReference>
<reference evidence="3 4" key="1">
    <citation type="journal article" date="2018" name="Front. Plant Sci.">
        <title>Red Clover (Trifolium pratense) and Zigzag Clover (T. medium) - A Picture of Genomic Similarities and Differences.</title>
        <authorList>
            <person name="Dluhosova J."/>
            <person name="Istvanek J."/>
            <person name="Nedelnik J."/>
            <person name="Repkova J."/>
        </authorList>
    </citation>
    <scope>NUCLEOTIDE SEQUENCE [LARGE SCALE GENOMIC DNA]</scope>
    <source>
        <strain evidence="4">cv. 10/8</strain>
        <tissue evidence="3">Leaf</tissue>
    </source>
</reference>
<organism evidence="3 4">
    <name type="scientific">Trifolium medium</name>
    <dbReference type="NCBI Taxonomy" id="97028"/>
    <lineage>
        <taxon>Eukaryota</taxon>
        <taxon>Viridiplantae</taxon>
        <taxon>Streptophyta</taxon>
        <taxon>Embryophyta</taxon>
        <taxon>Tracheophyta</taxon>
        <taxon>Spermatophyta</taxon>
        <taxon>Magnoliopsida</taxon>
        <taxon>eudicotyledons</taxon>
        <taxon>Gunneridae</taxon>
        <taxon>Pentapetalae</taxon>
        <taxon>rosids</taxon>
        <taxon>fabids</taxon>
        <taxon>Fabales</taxon>
        <taxon>Fabaceae</taxon>
        <taxon>Papilionoideae</taxon>
        <taxon>50 kb inversion clade</taxon>
        <taxon>NPAAA clade</taxon>
        <taxon>Hologalegina</taxon>
        <taxon>IRL clade</taxon>
        <taxon>Trifolieae</taxon>
        <taxon>Trifolium</taxon>
    </lineage>
</organism>
<dbReference type="PANTHER" id="PTHR11017">
    <property type="entry name" value="LEUCINE-RICH REPEAT-CONTAINING PROTEIN"/>
    <property type="match status" value="1"/>
</dbReference>
<keyword evidence="1" id="KW-0520">NAD</keyword>
<dbReference type="PRINTS" id="PR00364">
    <property type="entry name" value="DISEASERSIST"/>
</dbReference>
<comment type="caution">
    <text evidence="3">The sequence shown here is derived from an EMBL/GenBank/DDBJ whole genome shotgun (WGS) entry which is preliminary data.</text>
</comment>
<dbReference type="PANTHER" id="PTHR11017:SF263">
    <property type="entry name" value="ADP-RIBOSYL CYCLASE_CYCLIC ADP-RIBOSE HYDROLASE"/>
    <property type="match status" value="1"/>
</dbReference>
<dbReference type="InterPro" id="IPR044974">
    <property type="entry name" value="Disease_R_plants"/>
</dbReference>
<dbReference type="GO" id="GO:0006952">
    <property type="term" value="P:defense response"/>
    <property type="evidence" value="ECO:0007669"/>
    <property type="project" value="InterPro"/>
</dbReference>
<dbReference type="InterPro" id="IPR000157">
    <property type="entry name" value="TIR_dom"/>
</dbReference>
<gene>
    <name evidence="3" type="ORF">A2U01_0002078</name>
</gene>
<dbReference type="FunFam" id="3.40.50.10140:FF:000007">
    <property type="entry name" value="Disease resistance protein (TIR-NBS-LRR class)"/>
    <property type="match status" value="1"/>
</dbReference>
<feature type="domain" description="TIR" evidence="2">
    <location>
        <begin position="8"/>
        <end position="173"/>
    </location>
</feature>
<dbReference type="PROSITE" id="PS50104">
    <property type="entry name" value="TIR"/>
    <property type="match status" value="1"/>
</dbReference>
<evidence type="ECO:0000313" key="3">
    <source>
        <dbReference type="EMBL" id="MCH81293.1"/>
    </source>
</evidence>
<dbReference type="Gene3D" id="3.40.50.10140">
    <property type="entry name" value="Toll/interleukin-1 receptor homology (TIR) domain"/>
    <property type="match status" value="1"/>
</dbReference>